<feature type="compositionally biased region" description="Polar residues" evidence="1">
    <location>
        <begin position="315"/>
        <end position="364"/>
    </location>
</feature>
<feature type="compositionally biased region" description="Polar residues" evidence="1">
    <location>
        <begin position="541"/>
        <end position="555"/>
    </location>
</feature>
<dbReference type="Proteomes" id="UP000472372">
    <property type="component" value="Chromosome 11"/>
</dbReference>
<sequence>MCLIFCMTHPETARSHFLAPYHCDFVSTDCKVGYHKYDLQEPFSHCASCAMLHGLDLDPDSRPVTYYPPTEHFEIDYVGARGYERVVKREGAGCDGDGEAVAEAEVEARVEAVVGIEEEKEEGGEVDEEEEEYCGSMRSWGSLSDVDSVTSHWRLDDQISQVAARYHAYQYANYQSAPVFPAYGNQNPAFYPTQDHHHSPQQHQEPAFSLLPNQLGGAVFPTHGIQNQAFYAQHTPHHSPPKHQGPAFPPPQNPQGDPVLPVYGNQDISFYPANGSRHHSPQKYQEPAFSLPPNHPHQHTLPAHQGPTYPRRPNHQSGPNFPVYSNQVPSSYMTHTPQHSPPKQQEPTFSTPRSHTNSAPLFPNQNPPFLSPTQQTRTPYHSPRKHASPRKQHPKTNSPNATIHRNLVFTQLAQLSHHITESRQNSPPKLQPAVFNTTAPAFRFPEAAGQGQGVGGTGGAGMFAGLYTPPPAPSQPLDAGLYAPSAYTSPVRGGGRGGGVGVFQGPSVPQTQVQAHSSGTTTNASITPVFTFNTGVRYTPPAQLTSDASAKQQQDVIDRKETSKCRRGKKSGDGRVGGGDGGRVGVGGVDMFVFGAGGGVV</sequence>
<dbReference type="EMBL" id="HG992987">
    <property type="protein sequence ID" value="CAE7217532.1"/>
    <property type="molecule type" value="Genomic_DNA"/>
</dbReference>
<feature type="compositionally biased region" description="Basic residues" evidence="1">
    <location>
        <begin position="382"/>
        <end position="394"/>
    </location>
</feature>
<organism evidence="2 3">
    <name type="scientific">Pyrenophora teres f. teres</name>
    <dbReference type="NCBI Taxonomy" id="97479"/>
    <lineage>
        <taxon>Eukaryota</taxon>
        <taxon>Fungi</taxon>
        <taxon>Dikarya</taxon>
        <taxon>Ascomycota</taxon>
        <taxon>Pezizomycotina</taxon>
        <taxon>Dothideomycetes</taxon>
        <taxon>Pleosporomycetidae</taxon>
        <taxon>Pleosporales</taxon>
        <taxon>Pleosporineae</taxon>
        <taxon>Pleosporaceae</taxon>
        <taxon>Pyrenophora</taxon>
    </lineage>
</organism>
<feature type="region of interest" description="Disordered" evidence="1">
    <location>
        <begin position="233"/>
        <end position="402"/>
    </location>
</feature>
<evidence type="ECO:0000313" key="2">
    <source>
        <dbReference type="EMBL" id="CAE7217532.1"/>
    </source>
</evidence>
<proteinExistence type="predicted"/>
<feature type="region of interest" description="Disordered" evidence="1">
    <location>
        <begin position="185"/>
        <end position="205"/>
    </location>
</feature>
<feature type="region of interest" description="Disordered" evidence="1">
    <location>
        <begin position="541"/>
        <end position="582"/>
    </location>
</feature>
<name>A0A6S6WQS5_9PLEO</name>
<protein>
    <submittedName>
        <fullName evidence="2">PAT1 domain containing protein</fullName>
    </submittedName>
</protein>
<evidence type="ECO:0000313" key="3">
    <source>
        <dbReference type="Proteomes" id="UP000472372"/>
    </source>
</evidence>
<dbReference type="AlphaFoldDB" id="A0A6S6WQS5"/>
<gene>
    <name evidence="2" type="ORF">PTTW11_10974</name>
</gene>
<evidence type="ECO:0000256" key="1">
    <source>
        <dbReference type="SAM" id="MobiDB-lite"/>
    </source>
</evidence>
<reference evidence="2" key="1">
    <citation type="submission" date="2021-02" db="EMBL/GenBank/DDBJ databases">
        <authorList>
            <person name="Syme A R."/>
            <person name="Syme A R."/>
            <person name="Moolhuijzen P."/>
        </authorList>
    </citation>
    <scope>NUCLEOTIDE SEQUENCE</scope>
    <source>
        <strain evidence="2">W1-1</strain>
    </source>
</reference>
<accession>A0A6S6WQS5</accession>